<reference evidence="1 2" key="1">
    <citation type="journal article" date="2011" name="Science">
        <title>The ecoresponsive genome of Daphnia pulex.</title>
        <authorList>
            <person name="Colbourne J.K."/>
            <person name="Pfrender M.E."/>
            <person name="Gilbert D."/>
            <person name="Thomas W.K."/>
            <person name="Tucker A."/>
            <person name="Oakley T.H."/>
            <person name="Tokishita S."/>
            <person name="Aerts A."/>
            <person name="Arnold G.J."/>
            <person name="Basu M.K."/>
            <person name="Bauer D.J."/>
            <person name="Caceres C.E."/>
            <person name="Carmel L."/>
            <person name="Casola C."/>
            <person name="Choi J.H."/>
            <person name="Detter J.C."/>
            <person name="Dong Q."/>
            <person name="Dusheyko S."/>
            <person name="Eads B.D."/>
            <person name="Frohlich T."/>
            <person name="Geiler-Samerotte K.A."/>
            <person name="Gerlach D."/>
            <person name="Hatcher P."/>
            <person name="Jogdeo S."/>
            <person name="Krijgsveld J."/>
            <person name="Kriventseva E.V."/>
            <person name="Kultz D."/>
            <person name="Laforsch C."/>
            <person name="Lindquist E."/>
            <person name="Lopez J."/>
            <person name="Manak J.R."/>
            <person name="Muller J."/>
            <person name="Pangilinan J."/>
            <person name="Patwardhan R.P."/>
            <person name="Pitluck S."/>
            <person name="Pritham E.J."/>
            <person name="Rechtsteiner A."/>
            <person name="Rho M."/>
            <person name="Rogozin I.B."/>
            <person name="Sakarya O."/>
            <person name="Salamov A."/>
            <person name="Schaack S."/>
            <person name="Shapiro H."/>
            <person name="Shiga Y."/>
            <person name="Skalitzky C."/>
            <person name="Smith Z."/>
            <person name="Souvorov A."/>
            <person name="Sung W."/>
            <person name="Tang Z."/>
            <person name="Tsuchiya D."/>
            <person name="Tu H."/>
            <person name="Vos H."/>
            <person name="Wang M."/>
            <person name="Wolf Y.I."/>
            <person name="Yamagata H."/>
            <person name="Yamada T."/>
            <person name="Ye Y."/>
            <person name="Shaw J.R."/>
            <person name="Andrews J."/>
            <person name="Crease T.J."/>
            <person name="Tang H."/>
            <person name="Lucas S.M."/>
            <person name="Robertson H.M."/>
            <person name="Bork P."/>
            <person name="Koonin E.V."/>
            <person name="Zdobnov E.M."/>
            <person name="Grigoriev I.V."/>
            <person name="Lynch M."/>
            <person name="Boore J.L."/>
        </authorList>
    </citation>
    <scope>NUCLEOTIDE SEQUENCE [LARGE SCALE GENOMIC DNA]</scope>
</reference>
<sequence length="53" mass="5878">MSPRSTIQTKGYKSRRTYGYGCWVRGEGGAPGNWAGERNGQLGERFVWVVRGG</sequence>
<organism evidence="1 2">
    <name type="scientific">Daphnia pulex</name>
    <name type="common">Water flea</name>
    <dbReference type="NCBI Taxonomy" id="6669"/>
    <lineage>
        <taxon>Eukaryota</taxon>
        <taxon>Metazoa</taxon>
        <taxon>Ecdysozoa</taxon>
        <taxon>Arthropoda</taxon>
        <taxon>Crustacea</taxon>
        <taxon>Branchiopoda</taxon>
        <taxon>Diplostraca</taxon>
        <taxon>Cladocera</taxon>
        <taxon>Anomopoda</taxon>
        <taxon>Daphniidae</taxon>
        <taxon>Daphnia</taxon>
    </lineage>
</organism>
<accession>E9GBI5</accession>
<proteinExistence type="predicted"/>
<dbReference type="AlphaFoldDB" id="E9GBI5"/>
<name>E9GBI5_DAPPU</name>
<evidence type="ECO:0000313" key="1">
    <source>
        <dbReference type="EMBL" id="EFX82962.1"/>
    </source>
</evidence>
<evidence type="ECO:0000313" key="2">
    <source>
        <dbReference type="Proteomes" id="UP000000305"/>
    </source>
</evidence>
<dbReference type="Proteomes" id="UP000000305">
    <property type="component" value="Unassembled WGS sequence"/>
</dbReference>
<dbReference type="KEGG" id="dpx:DAPPUDRAFT_302069"/>
<dbReference type="HOGENOM" id="CLU_3070780_0_0_1"/>
<gene>
    <name evidence="1" type="ORF">DAPPUDRAFT_302069</name>
</gene>
<dbReference type="InParanoid" id="E9GBI5"/>
<dbReference type="EMBL" id="GL732538">
    <property type="protein sequence ID" value="EFX82962.1"/>
    <property type="molecule type" value="Genomic_DNA"/>
</dbReference>
<protein>
    <submittedName>
        <fullName evidence="1">Uncharacterized protein</fullName>
    </submittedName>
</protein>
<keyword evidence="2" id="KW-1185">Reference proteome</keyword>